<dbReference type="Pfam" id="PF12854">
    <property type="entry name" value="PPR_1"/>
    <property type="match status" value="1"/>
</dbReference>
<dbReference type="Pfam" id="PF20431">
    <property type="entry name" value="E_motif"/>
    <property type="match status" value="1"/>
</dbReference>
<dbReference type="NCBIfam" id="TIGR00756">
    <property type="entry name" value="PPR"/>
    <property type="match status" value="6"/>
</dbReference>
<feature type="repeat" description="PPR" evidence="3">
    <location>
        <begin position="247"/>
        <end position="281"/>
    </location>
</feature>
<comment type="similarity">
    <text evidence="1">Belongs to the PPR family. PCMP-H subfamily.</text>
</comment>
<dbReference type="GO" id="GO:0003723">
    <property type="term" value="F:RNA binding"/>
    <property type="evidence" value="ECO:0007669"/>
    <property type="project" value="InterPro"/>
</dbReference>
<sequence>MVTLFCRRGFHSLRASSLKYIPWQLSQNLSEERGRLLPTCSSLSFQELESHFVSLLNDSTTLPRLRQLHGCIYRSGIHHSCFVLTKLIRCLTSLDVPVEPSYPKLIFLQAQRRNPFLYTALIRGYSLRGNLGDCVRLYGDMRRDGISPVTFTFTAMFKACGEQLDLRLGTQVHCQMVLIGGFGPDLYVGNTLISMYVSCGVLGCARKVFDQMPDRDLISWTTLLVAYSKSGDMGSAGYLFNRMPEKDKIAWTAMITGLVQNSRPGEALKLFDRMLASHVGLDEYTLAGVISACAQLGASKYAKWVSDIAEDSNLSPINSVVVGSALIDMYSKCGQVDEAYKTFHAMKERNVYTYSSMIVGFAIHGQPRAAINLFNEMLKNRSIRPNDVTFVGVLTACSHGGMLDQGRDIFSMMEKVYGVPPNADHYACMIDLLGRAGKLREALELIEKMPVEPHGGVWGALLGACKVHEDPDIAEIAASHLFAIEPDGIGNYILLSNIYASSGRWEDVLRVRKLMRGRKLRKNPGCSWFEAKKGEIHEFFAGDTKHPQYNEIKRILEKLVERLEGDGYEPILSSVAYDVSDEDKRRILMGHSEKLALAFGIFSSSSGSVIRIMKNLRICEDCHSFMCGASRVAERDIVVRDNMRFHHFRDGVCSCGNFW</sequence>
<feature type="domain" description="DYW" evidence="4">
    <location>
        <begin position="567"/>
        <end position="659"/>
    </location>
</feature>
<feature type="repeat" description="PPR" evidence="3">
    <location>
        <begin position="422"/>
        <end position="452"/>
    </location>
</feature>
<gene>
    <name evidence="5" type="ORF">SAY87_020073</name>
</gene>
<dbReference type="InterPro" id="IPR046848">
    <property type="entry name" value="E_motif"/>
</dbReference>
<dbReference type="InterPro" id="IPR011990">
    <property type="entry name" value="TPR-like_helical_dom_sf"/>
</dbReference>
<feature type="repeat" description="PPR" evidence="3">
    <location>
        <begin position="216"/>
        <end position="246"/>
    </location>
</feature>
<protein>
    <recommendedName>
        <fullName evidence="4">DYW domain-containing protein</fullName>
    </recommendedName>
</protein>
<dbReference type="InterPro" id="IPR032867">
    <property type="entry name" value="DYW_dom"/>
</dbReference>
<dbReference type="PANTHER" id="PTHR47926:SF523">
    <property type="entry name" value="DYW DOMAIN-CONTAINING PROTEIN"/>
    <property type="match status" value="1"/>
</dbReference>
<keyword evidence="6" id="KW-1185">Reference proteome</keyword>
<organism evidence="5 6">
    <name type="scientific">Trapa incisa</name>
    <dbReference type="NCBI Taxonomy" id="236973"/>
    <lineage>
        <taxon>Eukaryota</taxon>
        <taxon>Viridiplantae</taxon>
        <taxon>Streptophyta</taxon>
        <taxon>Embryophyta</taxon>
        <taxon>Tracheophyta</taxon>
        <taxon>Spermatophyta</taxon>
        <taxon>Magnoliopsida</taxon>
        <taxon>eudicotyledons</taxon>
        <taxon>Gunneridae</taxon>
        <taxon>Pentapetalae</taxon>
        <taxon>rosids</taxon>
        <taxon>malvids</taxon>
        <taxon>Myrtales</taxon>
        <taxon>Lythraceae</taxon>
        <taxon>Trapa</taxon>
    </lineage>
</organism>
<feature type="repeat" description="PPR" evidence="3">
    <location>
        <begin position="114"/>
        <end position="148"/>
    </location>
</feature>
<dbReference type="InterPro" id="IPR046960">
    <property type="entry name" value="PPR_At4g14850-like_plant"/>
</dbReference>
<dbReference type="AlphaFoldDB" id="A0AAN7K3C8"/>
<dbReference type="Pfam" id="PF14432">
    <property type="entry name" value="DYW_deaminase"/>
    <property type="match status" value="1"/>
</dbReference>
<dbReference type="Proteomes" id="UP001345219">
    <property type="component" value="Chromosome 15"/>
</dbReference>
<dbReference type="EMBL" id="JAXIOK010000012">
    <property type="protein sequence ID" value="KAK4758772.1"/>
    <property type="molecule type" value="Genomic_DNA"/>
</dbReference>
<evidence type="ECO:0000256" key="2">
    <source>
        <dbReference type="ARBA" id="ARBA00022737"/>
    </source>
</evidence>
<dbReference type="Pfam" id="PF13041">
    <property type="entry name" value="PPR_2"/>
    <property type="match status" value="3"/>
</dbReference>
<dbReference type="GO" id="GO:0009451">
    <property type="term" value="P:RNA modification"/>
    <property type="evidence" value="ECO:0007669"/>
    <property type="project" value="InterPro"/>
</dbReference>
<comment type="caution">
    <text evidence="5">The sequence shown here is derived from an EMBL/GenBank/DDBJ whole genome shotgun (WGS) entry which is preliminary data.</text>
</comment>
<name>A0AAN7K3C8_9MYRT</name>
<evidence type="ECO:0000259" key="4">
    <source>
        <dbReference type="Pfam" id="PF14432"/>
    </source>
</evidence>
<evidence type="ECO:0000256" key="1">
    <source>
        <dbReference type="ARBA" id="ARBA00006643"/>
    </source>
</evidence>
<feature type="repeat" description="PPR" evidence="3">
    <location>
        <begin position="350"/>
        <end position="385"/>
    </location>
</feature>
<dbReference type="FunFam" id="1.25.40.10:FF:000348">
    <property type="entry name" value="Pentatricopeptide repeat-containing protein chloroplastic"/>
    <property type="match status" value="1"/>
</dbReference>
<dbReference type="PANTHER" id="PTHR47926">
    <property type="entry name" value="PENTATRICOPEPTIDE REPEAT-CONTAINING PROTEIN"/>
    <property type="match status" value="1"/>
</dbReference>
<dbReference type="InterPro" id="IPR002885">
    <property type="entry name" value="PPR_rpt"/>
</dbReference>
<dbReference type="FunFam" id="1.25.40.10:FF:000090">
    <property type="entry name" value="Pentatricopeptide repeat-containing protein, chloroplastic"/>
    <property type="match status" value="1"/>
</dbReference>
<evidence type="ECO:0000256" key="3">
    <source>
        <dbReference type="PROSITE-ProRule" id="PRU00708"/>
    </source>
</evidence>
<keyword evidence="2" id="KW-0677">Repeat</keyword>
<feature type="repeat" description="PPR" evidence="3">
    <location>
        <begin position="319"/>
        <end position="349"/>
    </location>
</feature>
<proteinExistence type="inferred from homology"/>
<accession>A0AAN7K3C8</accession>
<dbReference type="GO" id="GO:0008270">
    <property type="term" value="F:zinc ion binding"/>
    <property type="evidence" value="ECO:0007669"/>
    <property type="project" value="InterPro"/>
</dbReference>
<dbReference type="PROSITE" id="PS51375">
    <property type="entry name" value="PPR"/>
    <property type="match status" value="6"/>
</dbReference>
<evidence type="ECO:0000313" key="5">
    <source>
        <dbReference type="EMBL" id="KAK4758772.1"/>
    </source>
</evidence>
<dbReference type="Gene3D" id="1.25.40.10">
    <property type="entry name" value="Tetratricopeptide repeat domain"/>
    <property type="match status" value="3"/>
</dbReference>
<reference evidence="5 6" key="1">
    <citation type="journal article" date="2023" name="Hortic Res">
        <title>Pangenome of water caltrop reveals structural variations and asymmetric subgenome divergence after allopolyploidization.</title>
        <authorList>
            <person name="Zhang X."/>
            <person name="Chen Y."/>
            <person name="Wang L."/>
            <person name="Yuan Y."/>
            <person name="Fang M."/>
            <person name="Shi L."/>
            <person name="Lu R."/>
            <person name="Comes H.P."/>
            <person name="Ma Y."/>
            <person name="Chen Y."/>
            <person name="Huang G."/>
            <person name="Zhou Y."/>
            <person name="Zheng Z."/>
            <person name="Qiu Y."/>
        </authorList>
    </citation>
    <scope>NUCLEOTIDE SEQUENCE [LARGE SCALE GENOMIC DNA]</scope>
    <source>
        <tissue evidence="5">Roots</tissue>
    </source>
</reference>
<dbReference type="Pfam" id="PF01535">
    <property type="entry name" value="PPR"/>
    <property type="match status" value="2"/>
</dbReference>
<evidence type="ECO:0000313" key="6">
    <source>
        <dbReference type="Proteomes" id="UP001345219"/>
    </source>
</evidence>